<comment type="function">
    <text evidence="1">Required for ubiquinone (coenzyme Q) biosynthesis. Binds hydrophobic ubiquinone biosynthetic intermediates via its SCP2 domain and is essential for the stability of the Ubi complex. May constitute a docking platform where Ubi enzymes assemble and access their SCP2-bound polyprenyl substrates.</text>
</comment>
<dbReference type="PANTHER" id="PTHR38693">
    <property type="entry name" value="UBIQUINONE BIOSYNTHESIS PROTEIN UBIJ"/>
    <property type="match status" value="1"/>
</dbReference>
<dbReference type="RefSeq" id="WP_075367937.1">
    <property type="nucleotide sequence ID" value="NZ_MSDQ01000005.1"/>
</dbReference>
<dbReference type="GO" id="GO:0005737">
    <property type="term" value="C:cytoplasm"/>
    <property type="evidence" value="ECO:0007669"/>
    <property type="project" value="UniProtKB-SubCell"/>
</dbReference>
<comment type="subcellular location">
    <subcellularLocation>
        <location evidence="1">Cytoplasm</location>
    </subcellularLocation>
</comment>
<dbReference type="Proteomes" id="UP000186806">
    <property type="component" value="Unassembled WGS sequence"/>
</dbReference>
<evidence type="ECO:0000313" key="4">
    <source>
        <dbReference type="EMBL" id="OLO12817.1"/>
    </source>
</evidence>
<feature type="domain" description="SCP2" evidence="3">
    <location>
        <begin position="16"/>
        <end position="116"/>
    </location>
</feature>
<dbReference type="GO" id="GO:0006744">
    <property type="term" value="P:ubiquinone biosynthetic process"/>
    <property type="evidence" value="ECO:0007669"/>
    <property type="project" value="UniProtKB-UniRule"/>
</dbReference>
<name>A0A1Q8TGK8_9GAMM</name>
<dbReference type="AlphaFoldDB" id="A0A1Q8TGK8"/>
<dbReference type="HAMAP" id="MF_02215">
    <property type="entry name" value="UbiJ"/>
    <property type="match status" value="1"/>
</dbReference>
<keyword evidence="1" id="KW-0963">Cytoplasm</keyword>
<sequence>MPVMFTTLLASAETLINGLLAHDPASPARLSQLAGQRISLRLERPALAVLVHFDTHGITLLVQHDPDEADSDVVVELDTETLGALLGGERVEALMFAGRLSVRGRTHVLERASQLLSDLEIDWEAELAHWLGDMPAHSLSQGLRRLNRFGLRTRGELRRDVHEYLTEEARLLPSRTQWDIAREHLTQLGLATDRLEARLDRLVREIERRRQEEHAS</sequence>
<keyword evidence="1" id="KW-0831">Ubiquinone biosynthesis</keyword>
<comment type="similarity">
    <text evidence="1">Belongs to the UbiJ family.</text>
</comment>
<accession>A0A1Q8TGK8</accession>
<dbReference type="SUPFAM" id="SSF55718">
    <property type="entry name" value="SCP-like"/>
    <property type="match status" value="1"/>
</dbReference>
<gene>
    <name evidence="1" type="primary">ubiJ</name>
    <name evidence="4" type="ORF">BTW10_01960</name>
</gene>
<dbReference type="InterPro" id="IPR038989">
    <property type="entry name" value="UbiJ"/>
</dbReference>
<dbReference type="EMBL" id="MSDQ01000005">
    <property type="protein sequence ID" value="OLO12817.1"/>
    <property type="molecule type" value="Genomic_DNA"/>
</dbReference>
<evidence type="ECO:0000256" key="1">
    <source>
        <dbReference type="HAMAP-Rule" id="MF_02215"/>
    </source>
</evidence>
<dbReference type="Pfam" id="PF02036">
    <property type="entry name" value="SCP2"/>
    <property type="match status" value="1"/>
</dbReference>
<proteinExistence type="inferred from homology"/>
<dbReference type="InterPro" id="IPR003033">
    <property type="entry name" value="SCP2_sterol-bd_dom"/>
</dbReference>
<protein>
    <recommendedName>
        <fullName evidence="1">Ubiquinone biosynthesis accessory factor UbiJ</fullName>
    </recommendedName>
</protein>
<reference evidence="4 5" key="1">
    <citation type="submission" date="2016-12" db="EMBL/GenBank/DDBJ databases">
        <title>Draft genome sequences of strains Salinicola socius SMB35, Salinicola sp. MH3R3-1 and Chromohalobacter sp. SMB17 from the Verkhnekamsk potash mining region of Russia.</title>
        <authorList>
            <person name="Mavrodi D.V."/>
            <person name="Olsson B.E."/>
            <person name="Korsakova E.S."/>
            <person name="Pyankova A."/>
            <person name="Mavrodi O.V."/>
            <person name="Plotnikova E.G."/>
        </authorList>
    </citation>
    <scope>NUCLEOTIDE SEQUENCE [LARGE SCALE GENOMIC DNA]</scope>
    <source>
        <strain evidence="4 5">SMB17</strain>
    </source>
</reference>
<evidence type="ECO:0000256" key="2">
    <source>
        <dbReference type="SAM" id="Coils"/>
    </source>
</evidence>
<dbReference type="InterPro" id="IPR036527">
    <property type="entry name" value="SCP2_sterol-bd_dom_sf"/>
</dbReference>
<dbReference type="PANTHER" id="PTHR38693:SF1">
    <property type="entry name" value="UBIQUINONE BIOSYNTHESIS ACCESSORY FACTOR UBIJ"/>
    <property type="match status" value="1"/>
</dbReference>
<keyword evidence="5" id="KW-1185">Reference proteome</keyword>
<dbReference type="STRING" id="223900.GCA_000821045_00283"/>
<keyword evidence="2" id="KW-0175">Coiled coil</keyword>
<evidence type="ECO:0000313" key="5">
    <source>
        <dbReference type="Proteomes" id="UP000186806"/>
    </source>
</evidence>
<organism evidence="4 5">
    <name type="scientific">Chromohalobacter japonicus</name>
    <dbReference type="NCBI Taxonomy" id="223900"/>
    <lineage>
        <taxon>Bacteria</taxon>
        <taxon>Pseudomonadati</taxon>
        <taxon>Pseudomonadota</taxon>
        <taxon>Gammaproteobacteria</taxon>
        <taxon>Oceanospirillales</taxon>
        <taxon>Halomonadaceae</taxon>
        <taxon>Chromohalobacter</taxon>
    </lineage>
</organism>
<evidence type="ECO:0000259" key="3">
    <source>
        <dbReference type="Pfam" id="PF02036"/>
    </source>
</evidence>
<comment type="pathway">
    <text evidence="1">Cofactor biosynthesis; ubiquinone biosynthesis.</text>
</comment>
<dbReference type="UniPathway" id="UPA00232"/>
<comment type="caution">
    <text evidence="4">The sequence shown here is derived from an EMBL/GenBank/DDBJ whole genome shotgun (WGS) entry which is preliminary data.</text>
</comment>
<feature type="coiled-coil region" evidence="2">
    <location>
        <begin position="185"/>
        <end position="212"/>
    </location>
</feature>